<dbReference type="GO" id="GO:0008483">
    <property type="term" value="F:transaminase activity"/>
    <property type="evidence" value="ECO:0007669"/>
    <property type="project" value="UniProtKB-KW"/>
</dbReference>
<gene>
    <name evidence="3" type="ORF">GCM10008119_22810</name>
</gene>
<evidence type="ECO:0000313" key="3">
    <source>
        <dbReference type="EMBL" id="GGI26468.1"/>
    </source>
</evidence>
<dbReference type="InterPro" id="IPR051686">
    <property type="entry name" value="Lipoprotein_DolP"/>
</dbReference>
<keyword evidence="3" id="KW-0808">Transferase</keyword>
<dbReference type="Pfam" id="PF04972">
    <property type="entry name" value="BON"/>
    <property type="match status" value="3"/>
</dbReference>
<dbReference type="Proteomes" id="UP000645390">
    <property type="component" value="Unassembled WGS sequence"/>
</dbReference>
<comment type="caution">
    <text evidence="3">The sequence shown here is derived from an EMBL/GenBank/DDBJ whole genome shotgun (WGS) entry which is preliminary data.</text>
</comment>
<feature type="domain" description="BON" evidence="2">
    <location>
        <begin position="165"/>
        <end position="233"/>
    </location>
</feature>
<organism evidence="3 4">
    <name type="scientific">Pedobacter mendelii</name>
    <dbReference type="NCBI Taxonomy" id="1908240"/>
    <lineage>
        <taxon>Bacteria</taxon>
        <taxon>Pseudomonadati</taxon>
        <taxon>Bacteroidota</taxon>
        <taxon>Sphingobacteriia</taxon>
        <taxon>Sphingobacteriales</taxon>
        <taxon>Sphingobacteriaceae</taxon>
        <taxon>Pedobacter</taxon>
    </lineage>
</organism>
<sequence>MMRSIKFSSNILRIIKMRNNEKLQLDVLQAIKWEALLQAAEIGVIAQDGIITLSGTVDSYAKKTGAEHAAKTVVGVKAIIEKIEVDFGSMEKKKDLDLAGEILEALKLNPEIPANKIIIKVENGLVTIEGEVKWYTLKEDIQKLVEGLKGVKNLTNAIQVKSETSDDVEKVAIENALLRSWAVDTNEIAVNVFGNRVTLSGKVKSIYQKDEAERIAWNAPGVWNVHNELLIDHATI</sequence>
<feature type="domain" description="BON" evidence="2">
    <location>
        <begin position="94"/>
        <end position="162"/>
    </location>
</feature>
<accession>A0ABQ2BKL0</accession>
<dbReference type="InterPro" id="IPR007055">
    <property type="entry name" value="BON_dom"/>
</dbReference>
<dbReference type="RefSeq" id="WP_378957484.1">
    <property type="nucleotide sequence ID" value="NZ_JBHSBX010000001.1"/>
</dbReference>
<name>A0ABQ2BKL0_9SPHI</name>
<dbReference type="EMBL" id="BMDJ01000005">
    <property type="protein sequence ID" value="GGI26468.1"/>
    <property type="molecule type" value="Genomic_DNA"/>
</dbReference>
<proteinExistence type="predicted"/>
<keyword evidence="4" id="KW-1185">Reference proteome</keyword>
<evidence type="ECO:0000256" key="1">
    <source>
        <dbReference type="ARBA" id="ARBA00022729"/>
    </source>
</evidence>
<dbReference type="PROSITE" id="PS50914">
    <property type="entry name" value="BON"/>
    <property type="match status" value="3"/>
</dbReference>
<dbReference type="InterPro" id="IPR014004">
    <property type="entry name" value="Transpt-assoc_nodulatn_dom_bac"/>
</dbReference>
<keyword evidence="1" id="KW-0732">Signal</keyword>
<evidence type="ECO:0000313" key="4">
    <source>
        <dbReference type="Proteomes" id="UP000645390"/>
    </source>
</evidence>
<feature type="domain" description="BON" evidence="2">
    <location>
        <begin position="19"/>
        <end position="87"/>
    </location>
</feature>
<dbReference type="Gene3D" id="3.30.1340.30">
    <property type="match status" value="3"/>
</dbReference>
<dbReference type="PANTHER" id="PTHR34606">
    <property type="entry name" value="BON DOMAIN-CONTAINING PROTEIN"/>
    <property type="match status" value="1"/>
</dbReference>
<dbReference type="PANTHER" id="PTHR34606:SF4">
    <property type="entry name" value="OUTER MEMBRANE LIPOPROTEIN DOLP"/>
    <property type="match status" value="1"/>
</dbReference>
<evidence type="ECO:0000259" key="2">
    <source>
        <dbReference type="PROSITE" id="PS50914"/>
    </source>
</evidence>
<keyword evidence="3" id="KW-0032">Aminotransferase</keyword>
<protein>
    <submittedName>
        <fullName evidence="3">Ornithine aminotransferase</fullName>
    </submittedName>
</protein>
<dbReference type="SMART" id="SM00749">
    <property type="entry name" value="BON"/>
    <property type="match status" value="3"/>
</dbReference>
<reference evidence="4" key="1">
    <citation type="journal article" date="2019" name="Int. J. Syst. Evol. Microbiol.">
        <title>The Global Catalogue of Microorganisms (GCM) 10K type strain sequencing project: providing services to taxonomists for standard genome sequencing and annotation.</title>
        <authorList>
            <consortium name="The Broad Institute Genomics Platform"/>
            <consortium name="The Broad Institute Genome Sequencing Center for Infectious Disease"/>
            <person name="Wu L."/>
            <person name="Ma J."/>
        </authorList>
    </citation>
    <scope>NUCLEOTIDE SEQUENCE [LARGE SCALE GENOMIC DNA]</scope>
    <source>
        <strain evidence="4">CCM 8939</strain>
    </source>
</reference>